<dbReference type="Proteomes" id="UP000515140">
    <property type="component" value="Unplaced"/>
</dbReference>
<dbReference type="SMART" id="SM00558">
    <property type="entry name" value="JmjC"/>
    <property type="match status" value="1"/>
</dbReference>
<dbReference type="KEGG" id="pcw:110208116"/>
<dbReference type="RefSeq" id="XP_020841608.1">
    <property type="nucleotide sequence ID" value="XM_020985949.1"/>
</dbReference>
<dbReference type="PRINTS" id="PR01886">
    <property type="entry name" value="PASS1"/>
</dbReference>
<evidence type="ECO:0000313" key="9">
    <source>
        <dbReference type="Proteomes" id="UP000515140"/>
    </source>
</evidence>
<evidence type="ECO:0000259" key="8">
    <source>
        <dbReference type="PROSITE" id="PS51184"/>
    </source>
</evidence>
<dbReference type="GeneID" id="110208116"/>
<dbReference type="PROSITE" id="PS51184">
    <property type="entry name" value="JMJC"/>
    <property type="match status" value="1"/>
</dbReference>
<sequence length="491" mass="54963">MTTAAGAGRDSGGGGEGELVKPFTPEKAKEIIMSLQQPAVFCNMVFDWPAQHWNAKCLSKLLCGKQIRFRMGMKKTDTVPQFETMCSYVDATLEEFLVWSCGQSVSVAGPFSHYDNSKFWAYADYKYLASVFEDNTDVLQNVVWSDFGFPGRNGRESTLWIGSLGANTPCHLDSYGCNLVLQVQGRKRWHLFPPEDTAFLYPTRIPYEESSVFSKVNVVNPDLKHFPQFLKAQRHMVTLYPGQVLFVPRHWWHYVESIDPITVSINSWIELEEDHQARVEEAITRMLVCALKAAEDPTNTKAWLNPTEVEGTSHEINSQYLNGAISAYLEHNKVAEALTSTEFKINGEHRVEAPLKKRKLDVHTRTKEKKSPCHKLATDTAKLEENIPFGLDLIPVLPSLQNESSEKGTAESDVKGLVSESGGHVEKLNCAQEQPVMNKAEIPLAGNIVSDSTTCHSQPFISTDDLLDCLVDPKVISLVAQLLLQKRTCNL</sequence>
<evidence type="ECO:0000256" key="1">
    <source>
        <dbReference type="ARBA" id="ARBA00004496"/>
    </source>
</evidence>
<dbReference type="Pfam" id="PF13621">
    <property type="entry name" value="Cupin_8"/>
    <property type="match status" value="1"/>
</dbReference>
<dbReference type="InterPro" id="IPR013296">
    <property type="entry name" value="HSPB1-associated_protein_1"/>
</dbReference>
<feature type="domain" description="JmjC" evidence="8">
    <location>
        <begin position="120"/>
        <end position="284"/>
    </location>
</feature>
<evidence type="ECO:0000256" key="4">
    <source>
        <dbReference type="ARBA" id="ARBA00062211"/>
    </source>
</evidence>
<dbReference type="SUPFAM" id="SSF51197">
    <property type="entry name" value="Clavaminate synthase-like"/>
    <property type="match status" value="1"/>
</dbReference>
<evidence type="ECO:0000256" key="7">
    <source>
        <dbReference type="SAM" id="MobiDB-lite"/>
    </source>
</evidence>
<dbReference type="PANTHER" id="PTHR12461">
    <property type="entry name" value="HYPOXIA-INDUCIBLE FACTOR 1 ALPHA INHIBITOR-RELATED"/>
    <property type="match status" value="1"/>
</dbReference>
<keyword evidence="9" id="KW-1185">Reference proteome</keyword>
<gene>
    <name evidence="10" type="primary">HSPBAP1</name>
</gene>
<dbReference type="PANTHER" id="PTHR12461:SF43">
    <property type="entry name" value="HSPB1-ASSOCIATED PROTEIN 1"/>
    <property type="match status" value="1"/>
</dbReference>
<organism evidence="9 10">
    <name type="scientific">Phascolarctos cinereus</name>
    <name type="common">Koala</name>
    <dbReference type="NCBI Taxonomy" id="38626"/>
    <lineage>
        <taxon>Eukaryota</taxon>
        <taxon>Metazoa</taxon>
        <taxon>Chordata</taxon>
        <taxon>Craniata</taxon>
        <taxon>Vertebrata</taxon>
        <taxon>Euteleostomi</taxon>
        <taxon>Mammalia</taxon>
        <taxon>Metatheria</taxon>
        <taxon>Diprotodontia</taxon>
        <taxon>Phascolarctidae</taxon>
        <taxon>Phascolarctos</taxon>
    </lineage>
</organism>
<evidence type="ECO:0000256" key="5">
    <source>
        <dbReference type="ARBA" id="ARBA00070004"/>
    </source>
</evidence>
<dbReference type="FunFam" id="2.60.120.10:FF:000343">
    <property type="entry name" value="HSPB1-associated protein 1 isoform X3"/>
    <property type="match status" value="1"/>
</dbReference>
<dbReference type="InterPro" id="IPR041667">
    <property type="entry name" value="Cupin_8"/>
</dbReference>
<reference evidence="10" key="1">
    <citation type="submission" date="2025-08" db="UniProtKB">
        <authorList>
            <consortium name="RefSeq"/>
        </authorList>
    </citation>
    <scope>IDENTIFICATION</scope>
    <source>
        <tissue evidence="10">Spleen</tissue>
    </source>
</reference>
<dbReference type="InterPro" id="IPR003347">
    <property type="entry name" value="JmjC_dom"/>
</dbReference>
<dbReference type="InParanoid" id="A0A6P5K7Z8"/>
<evidence type="ECO:0000256" key="6">
    <source>
        <dbReference type="ARBA" id="ARBA00075071"/>
    </source>
</evidence>
<dbReference type="AlphaFoldDB" id="A0A6P5K7Z8"/>
<evidence type="ECO:0000256" key="2">
    <source>
        <dbReference type="ARBA" id="ARBA00022490"/>
    </source>
</evidence>
<dbReference type="GO" id="GO:0005737">
    <property type="term" value="C:cytoplasm"/>
    <property type="evidence" value="ECO:0007669"/>
    <property type="project" value="UniProtKB-SubCell"/>
</dbReference>
<proteinExistence type="predicted"/>
<dbReference type="CTD" id="79663"/>
<keyword evidence="2" id="KW-0963">Cytoplasm</keyword>
<dbReference type="Gene3D" id="2.60.120.650">
    <property type="entry name" value="Cupin"/>
    <property type="match status" value="1"/>
</dbReference>
<comment type="subunit">
    <text evidence="4">Interacts with CRYAB and HSPB1.</text>
</comment>
<evidence type="ECO:0000256" key="3">
    <source>
        <dbReference type="ARBA" id="ARBA00037342"/>
    </source>
</evidence>
<comment type="function">
    <text evidence="3">May play a role in cellular stress response.</text>
</comment>
<dbReference type="FunFam" id="2.60.120.650:FF:000018">
    <property type="entry name" value="HSPB1-associated protein 1 homolog"/>
    <property type="match status" value="1"/>
</dbReference>
<evidence type="ECO:0000313" key="10">
    <source>
        <dbReference type="RefSeq" id="XP_020841608.1"/>
    </source>
</evidence>
<feature type="region of interest" description="Disordered" evidence="7">
    <location>
        <begin position="1"/>
        <end position="20"/>
    </location>
</feature>
<dbReference type="FunCoup" id="A0A6P5K7Z8">
    <property type="interactions" value="1693"/>
</dbReference>
<accession>A0A6P5K7Z8</accession>
<name>A0A6P5K7Z8_PHACI</name>
<protein>
    <recommendedName>
        <fullName evidence="5">HSPB1-associated protein 1</fullName>
    </recommendedName>
    <alternativeName>
        <fullName evidence="6">27 kDa heat shock protein-associated protein 1</fullName>
    </alternativeName>
</protein>
<comment type="subcellular location">
    <subcellularLocation>
        <location evidence="1">Cytoplasm</location>
    </subcellularLocation>
</comment>